<evidence type="ECO:0000313" key="2">
    <source>
        <dbReference type="Proteomes" id="UP000249688"/>
    </source>
</evidence>
<dbReference type="Pfam" id="PF17645">
    <property type="entry name" value="Amdase"/>
    <property type="match status" value="1"/>
</dbReference>
<gene>
    <name evidence="1" type="ORF">C8P66_11488</name>
</gene>
<dbReference type="RefSeq" id="WP_111398817.1">
    <property type="nucleotide sequence ID" value="NZ_QKYU01000014.1"/>
</dbReference>
<accession>A0A2W7IFE0</accession>
<protein>
    <submittedName>
        <fullName evidence="1">Maleate isomerase</fullName>
    </submittedName>
</protein>
<dbReference type="Gene3D" id="3.40.50.12500">
    <property type="match status" value="1"/>
</dbReference>
<dbReference type="InterPro" id="IPR053714">
    <property type="entry name" value="Iso_Racemase_Enz_sf"/>
</dbReference>
<dbReference type="PIRSF" id="PIRSF015736">
    <property type="entry name" value="MI"/>
    <property type="match status" value="1"/>
</dbReference>
<comment type="caution">
    <text evidence="1">The sequence shown here is derived from an EMBL/GenBank/DDBJ whole genome shotgun (WGS) entry which is preliminary data.</text>
</comment>
<dbReference type="PANTHER" id="PTHR40267">
    <property type="entry name" value="BLR3294 PROTEIN"/>
    <property type="match status" value="1"/>
</dbReference>
<sequence length="246" mass="25836">MDATRAVKRIGMLVPSSNTVAEPATAAMLAGLPGVSLHVARFRVTRLDTSEEALAQFRLAPLLAAADLLMDAHMDAICLNATSSCYTGMQNDRALVAAFAARGIAADTPMLALFDLLRAMGASRIGLVTPFLHDVQAATIRILGEEGFETVAERHLNDPGNFSFARFTEDAVATLVREVAASPGVQAVAVISTNLRGARPAAMVEAETGIPVLDTVATALWGALRRAGVAPSGVRGWGRMFQVPPT</sequence>
<reference evidence="1 2" key="1">
    <citation type="submission" date="2018-06" db="EMBL/GenBank/DDBJ databases">
        <title>Genomic Encyclopedia of Archaeal and Bacterial Type Strains, Phase II (KMG-II): from individual species to whole genera.</title>
        <authorList>
            <person name="Goeker M."/>
        </authorList>
    </citation>
    <scope>NUCLEOTIDE SEQUENCE [LARGE SCALE GENOMIC DNA]</scope>
    <source>
        <strain evidence="1 2">DSM 24525</strain>
    </source>
</reference>
<dbReference type="PANTHER" id="PTHR40267:SF1">
    <property type="entry name" value="BLR3294 PROTEIN"/>
    <property type="match status" value="1"/>
</dbReference>
<dbReference type="OrthoDB" id="9816064at2"/>
<dbReference type="EMBL" id="QKYU01000014">
    <property type="protein sequence ID" value="PZW44798.1"/>
    <property type="molecule type" value="Genomic_DNA"/>
</dbReference>
<name>A0A2W7IFE0_9PROT</name>
<dbReference type="AlphaFoldDB" id="A0A2W7IFE0"/>
<organism evidence="1 2">
    <name type="scientific">Humitalea rosea</name>
    <dbReference type="NCBI Taxonomy" id="990373"/>
    <lineage>
        <taxon>Bacteria</taxon>
        <taxon>Pseudomonadati</taxon>
        <taxon>Pseudomonadota</taxon>
        <taxon>Alphaproteobacteria</taxon>
        <taxon>Acetobacterales</taxon>
        <taxon>Roseomonadaceae</taxon>
        <taxon>Humitalea</taxon>
    </lineage>
</organism>
<dbReference type="Proteomes" id="UP000249688">
    <property type="component" value="Unassembled WGS sequence"/>
</dbReference>
<dbReference type="GO" id="GO:0016853">
    <property type="term" value="F:isomerase activity"/>
    <property type="evidence" value="ECO:0007669"/>
    <property type="project" value="UniProtKB-KW"/>
</dbReference>
<evidence type="ECO:0000313" key="1">
    <source>
        <dbReference type="EMBL" id="PZW44798.1"/>
    </source>
</evidence>
<keyword evidence="2" id="KW-1185">Reference proteome</keyword>
<proteinExistence type="predicted"/>
<keyword evidence="1" id="KW-0413">Isomerase</keyword>
<dbReference type="InterPro" id="IPR026286">
    <property type="entry name" value="MaiA/AMDase"/>
</dbReference>